<evidence type="ECO:0000256" key="4">
    <source>
        <dbReference type="ARBA" id="ARBA00023139"/>
    </source>
</evidence>
<proteinExistence type="predicted"/>
<evidence type="ECO:0000256" key="3">
    <source>
        <dbReference type="ARBA" id="ARBA00023136"/>
    </source>
</evidence>
<evidence type="ECO:0000256" key="2">
    <source>
        <dbReference type="ARBA" id="ARBA00022729"/>
    </source>
</evidence>
<keyword evidence="2" id="KW-0732">Signal</keyword>
<dbReference type="PANTHER" id="PTHR41164:SF1">
    <property type="entry name" value="CURLI PRODUCTION ASSEMBLY_TRANSPORT COMPONENT CSGG"/>
    <property type="match status" value="1"/>
</dbReference>
<dbReference type="EMBL" id="LR796247">
    <property type="protein sequence ID" value="CAB4131632.1"/>
    <property type="molecule type" value="Genomic_DNA"/>
</dbReference>
<name>A0A6J5LDL4_9CAUD</name>
<dbReference type="PANTHER" id="PTHR41164">
    <property type="entry name" value="CURLI PRODUCTION ASSEMBLY/TRANSPORT COMPONENT CSGG"/>
    <property type="match status" value="1"/>
</dbReference>
<dbReference type="PROSITE" id="PS51257">
    <property type="entry name" value="PROKAR_LIPOPROTEIN"/>
    <property type="match status" value="1"/>
</dbReference>
<gene>
    <name evidence="6" type="ORF">UFOVP132_183</name>
</gene>
<evidence type="ECO:0000256" key="1">
    <source>
        <dbReference type="ARBA" id="ARBA00022475"/>
    </source>
</evidence>
<keyword evidence="1" id="KW-1003">Cell membrane</keyword>
<protein>
    <submittedName>
        <fullName evidence="6">Curli production assembly/transport protein CsgG</fullName>
    </submittedName>
</protein>
<keyword evidence="3" id="KW-0472">Membrane</keyword>
<reference evidence="6" key="1">
    <citation type="submission" date="2020-04" db="EMBL/GenBank/DDBJ databases">
        <authorList>
            <person name="Chiriac C."/>
            <person name="Salcher M."/>
            <person name="Ghai R."/>
            <person name="Kavagutti S V."/>
        </authorList>
    </citation>
    <scope>NUCLEOTIDE SEQUENCE</scope>
</reference>
<dbReference type="Pfam" id="PF03783">
    <property type="entry name" value="CsgG"/>
    <property type="match status" value="1"/>
</dbReference>
<accession>A0A6J5LDL4</accession>
<evidence type="ECO:0000313" key="6">
    <source>
        <dbReference type="EMBL" id="CAB4131632.1"/>
    </source>
</evidence>
<dbReference type="Gene3D" id="3.40.50.10610">
    <property type="entry name" value="ABC-type transport auxiliary lipoprotein component"/>
    <property type="match status" value="2"/>
</dbReference>
<evidence type="ECO:0000256" key="5">
    <source>
        <dbReference type="ARBA" id="ARBA00023288"/>
    </source>
</evidence>
<organism evidence="6">
    <name type="scientific">uncultured Caudovirales phage</name>
    <dbReference type="NCBI Taxonomy" id="2100421"/>
    <lineage>
        <taxon>Viruses</taxon>
        <taxon>Duplodnaviria</taxon>
        <taxon>Heunggongvirae</taxon>
        <taxon>Uroviricota</taxon>
        <taxon>Caudoviricetes</taxon>
        <taxon>Peduoviridae</taxon>
        <taxon>Maltschvirus</taxon>
        <taxon>Maltschvirus maltsch</taxon>
    </lineage>
</organism>
<dbReference type="InterPro" id="IPR005534">
    <property type="entry name" value="Curli_assmbl/transp-comp_CsgG"/>
</dbReference>
<keyword evidence="4" id="KW-0564">Palmitate</keyword>
<sequence>MKTIFAIALALALSGCATIDSTMKEQSGAMDEPQVITKQRIPEILTVPMNANEAIPIAVYSFNDKTGQRKPNDNVALLSSAVTQGAEVFLIKALKDAGGGKWFKPIERVGLDNLVKERQLIRSQRETYEGQQAKPLEPLLVAGVMIEGGIVGFDTNIASGGIGAAFLGIGADKQYRVDQVVIVMRLVSVQTGEVLLSVGTSKTIYSTVGSVNLLKFVDSGTKDVQFEAGSSINEPTTYAVRVAIEAAVVDMIREGQKAKLWSYKPVPKKK</sequence>
<keyword evidence="5" id="KW-0449">Lipoprotein</keyword>